<reference evidence="1 2" key="2">
    <citation type="submission" date="2018-11" db="EMBL/GenBank/DDBJ databases">
        <authorList>
            <consortium name="Pathogen Informatics"/>
        </authorList>
    </citation>
    <scope>NUCLEOTIDE SEQUENCE [LARGE SCALE GENOMIC DNA]</scope>
</reference>
<keyword evidence="2" id="KW-1185">Reference proteome</keyword>
<dbReference type="Proteomes" id="UP000270296">
    <property type="component" value="Unassembled WGS sequence"/>
</dbReference>
<dbReference type="PANTHER" id="PTHR42820">
    <property type="entry name" value="SHORT-CHAIN DEHYDROGENASE REDUCTASE"/>
    <property type="match status" value="1"/>
</dbReference>
<dbReference type="WBParaSite" id="SBAD_0001231501-mRNA-1">
    <property type="protein sequence ID" value="SBAD_0001231501-mRNA-1"/>
    <property type="gene ID" value="SBAD_0001231501"/>
</dbReference>
<dbReference type="OrthoDB" id="5913508at2759"/>
<reference evidence="3" key="1">
    <citation type="submission" date="2016-06" db="UniProtKB">
        <authorList>
            <consortium name="WormBaseParasite"/>
        </authorList>
    </citation>
    <scope>IDENTIFICATION</scope>
</reference>
<proteinExistence type="predicted"/>
<dbReference type="EMBL" id="UZAM01016615">
    <property type="protein sequence ID" value="VDP44014.1"/>
    <property type="molecule type" value="Genomic_DNA"/>
</dbReference>
<dbReference type="SUPFAM" id="SSF51735">
    <property type="entry name" value="NAD(P)-binding Rossmann-fold domains"/>
    <property type="match status" value="1"/>
</dbReference>
<dbReference type="PANTHER" id="PTHR42820:SF1">
    <property type="entry name" value="SHORT-CHAIN DEHYDROGENASE_REDUCTASE FAMILY PROTEIN"/>
    <property type="match status" value="1"/>
</dbReference>
<evidence type="ECO:0000313" key="3">
    <source>
        <dbReference type="WBParaSite" id="SBAD_0001231501-mRNA-1"/>
    </source>
</evidence>
<evidence type="ECO:0000313" key="1">
    <source>
        <dbReference type="EMBL" id="VDP44014.1"/>
    </source>
</evidence>
<dbReference type="Gene3D" id="3.40.50.720">
    <property type="entry name" value="NAD(P)-binding Rossmann-like Domain"/>
    <property type="match status" value="1"/>
</dbReference>
<gene>
    <name evidence="1" type="ORF">SBAD_LOCUS11918</name>
</gene>
<sequence length="173" mass="19346">MTSSTKDSDVSVLKRQGTQFFVEPRQTIVRNVIKKDQMPIRTFHDEEWFQKDIDPVDPNFFYPNRFYHRTILITGGARGVGKATALRAAKEGANVVIADSLPEGADTAKEILLHGGKAIFVLTNVSSSSDCYRMVQKTVETFKTLDLVVNSASVMDGYETDITSRHVPTNELF</sequence>
<accession>A0A183J7S0</accession>
<dbReference type="InterPro" id="IPR036291">
    <property type="entry name" value="NAD(P)-bd_dom_sf"/>
</dbReference>
<name>A0A183J7S0_9BILA</name>
<dbReference type="InterPro" id="IPR002347">
    <property type="entry name" value="SDR_fam"/>
</dbReference>
<dbReference type="PRINTS" id="PR00081">
    <property type="entry name" value="GDHRDH"/>
</dbReference>
<protein>
    <submittedName>
        <fullName evidence="3">SDR family NAD(P)-dependent oxidoreductase</fullName>
    </submittedName>
</protein>
<dbReference type="CDD" id="cd05233">
    <property type="entry name" value="SDR_c"/>
    <property type="match status" value="1"/>
</dbReference>
<dbReference type="Pfam" id="PF00106">
    <property type="entry name" value="adh_short"/>
    <property type="match status" value="1"/>
</dbReference>
<organism evidence="3">
    <name type="scientific">Soboliphyme baturini</name>
    <dbReference type="NCBI Taxonomy" id="241478"/>
    <lineage>
        <taxon>Eukaryota</taxon>
        <taxon>Metazoa</taxon>
        <taxon>Ecdysozoa</taxon>
        <taxon>Nematoda</taxon>
        <taxon>Enoplea</taxon>
        <taxon>Dorylaimia</taxon>
        <taxon>Dioctophymatida</taxon>
        <taxon>Dioctophymatoidea</taxon>
        <taxon>Soboliphymatidae</taxon>
        <taxon>Soboliphyme</taxon>
    </lineage>
</organism>
<dbReference type="AlphaFoldDB" id="A0A183J7S0"/>
<evidence type="ECO:0000313" key="2">
    <source>
        <dbReference type="Proteomes" id="UP000270296"/>
    </source>
</evidence>